<dbReference type="OrthoDB" id="443318at2759"/>
<dbReference type="InterPro" id="IPR009100">
    <property type="entry name" value="AcylCoA_DH/oxidase_NM_dom_sf"/>
</dbReference>
<dbReference type="Gene3D" id="3.40.47.10">
    <property type="match status" value="1"/>
</dbReference>
<dbReference type="Pfam" id="PF18313">
    <property type="entry name" value="TLP1_add_C"/>
    <property type="match status" value="1"/>
</dbReference>
<feature type="domain" description="Thiolase-like protein type 1 additional C-terminal" evidence="8">
    <location>
        <begin position="463"/>
        <end position="520"/>
    </location>
</feature>
<dbReference type="InterPro" id="IPR037069">
    <property type="entry name" value="AcylCoA_DH/ox_N_sf"/>
</dbReference>
<evidence type="ECO:0008006" key="11">
    <source>
        <dbReference type="Google" id="ProtNLM"/>
    </source>
</evidence>
<gene>
    <name evidence="9" type="ORF">PNAL_LOCUS2885</name>
</gene>
<dbReference type="InterPro" id="IPR013786">
    <property type="entry name" value="AcylCoA_DH/ox_N"/>
</dbReference>
<name>A0A9W4HJS1_PENNA</name>
<dbReference type="EMBL" id="CAJVNV010000097">
    <property type="protein sequence ID" value="CAG8036593.1"/>
    <property type="molecule type" value="Genomic_DNA"/>
</dbReference>
<dbReference type="InterPro" id="IPR016039">
    <property type="entry name" value="Thiolase-like"/>
</dbReference>
<evidence type="ECO:0000256" key="4">
    <source>
        <dbReference type="ARBA" id="ARBA00022827"/>
    </source>
</evidence>
<dbReference type="InterPro" id="IPR040771">
    <property type="entry name" value="TLP1_add_C"/>
</dbReference>
<evidence type="ECO:0000259" key="6">
    <source>
        <dbReference type="Pfam" id="PF02770"/>
    </source>
</evidence>
<reference evidence="9" key="1">
    <citation type="submission" date="2021-07" db="EMBL/GenBank/DDBJ databases">
        <authorList>
            <person name="Branca A.L. A."/>
        </authorList>
    </citation>
    <scope>NUCLEOTIDE SEQUENCE</scope>
</reference>
<evidence type="ECO:0000256" key="2">
    <source>
        <dbReference type="ARBA" id="ARBA00009347"/>
    </source>
</evidence>
<dbReference type="Pfam" id="PF00441">
    <property type="entry name" value="Acyl-CoA_dh_1"/>
    <property type="match status" value="1"/>
</dbReference>
<dbReference type="FunFam" id="1.20.140.10:FF:000012">
    <property type="entry name" value="Acyl-CoA dehydrogenase fadE12"/>
    <property type="match status" value="1"/>
</dbReference>
<dbReference type="PANTHER" id="PTHR43884:SF12">
    <property type="entry name" value="ISOVALERYL-COA DEHYDROGENASE, MITOCHONDRIAL-RELATED"/>
    <property type="match status" value="1"/>
</dbReference>
<evidence type="ECO:0000313" key="9">
    <source>
        <dbReference type="EMBL" id="CAG8036593.1"/>
    </source>
</evidence>
<comment type="caution">
    <text evidence="9">The sequence shown here is derived from an EMBL/GenBank/DDBJ whole genome shotgun (WGS) entry which is preliminary data.</text>
</comment>
<dbReference type="InterPro" id="IPR046373">
    <property type="entry name" value="Acyl-CoA_Oxase/DH_mid-dom_sf"/>
</dbReference>
<dbReference type="PANTHER" id="PTHR43884">
    <property type="entry name" value="ACYL-COA DEHYDROGENASE"/>
    <property type="match status" value="1"/>
</dbReference>
<evidence type="ECO:0000256" key="1">
    <source>
        <dbReference type="ARBA" id="ARBA00001974"/>
    </source>
</evidence>
<keyword evidence="4" id="KW-0274">FAD</keyword>
<dbReference type="AlphaFoldDB" id="A0A9W4HJS1"/>
<dbReference type="SUPFAM" id="SSF56645">
    <property type="entry name" value="Acyl-CoA dehydrogenase NM domain-like"/>
    <property type="match status" value="1"/>
</dbReference>
<accession>A0A9W4HJS1</accession>
<evidence type="ECO:0000259" key="8">
    <source>
        <dbReference type="Pfam" id="PF18313"/>
    </source>
</evidence>
<dbReference type="SUPFAM" id="SSF47203">
    <property type="entry name" value="Acyl-CoA dehydrogenase C-terminal domain-like"/>
    <property type="match status" value="1"/>
</dbReference>
<comment type="similarity">
    <text evidence="2">Belongs to the acyl-CoA dehydrogenase family.</text>
</comment>
<evidence type="ECO:0000256" key="3">
    <source>
        <dbReference type="ARBA" id="ARBA00022630"/>
    </source>
</evidence>
<keyword evidence="3" id="KW-0285">Flavoprotein</keyword>
<dbReference type="Pfam" id="PF02771">
    <property type="entry name" value="Acyl-CoA_dh_N"/>
    <property type="match status" value="1"/>
</dbReference>
<dbReference type="GO" id="GO:0050660">
    <property type="term" value="F:flavin adenine dinucleotide binding"/>
    <property type="evidence" value="ECO:0007669"/>
    <property type="project" value="InterPro"/>
</dbReference>
<dbReference type="InterPro" id="IPR036250">
    <property type="entry name" value="AcylCo_DH-like_C"/>
</dbReference>
<dbReference type="Gene3D" id="1.10.540.10">
    <property type="entry name" value="Acyl-CoA dehydrogenase/oxidase, N-terminal domain"/>
    <property type="match status" value="1"/>
</dbReference>
<feature type="domain" description="Acyl-CoA oxidase/dehydrogenase middle" evidence="6">
    <location>
        <begin position="694"/>
        <end position="791"/>
    </location>
</feature>
<evidence type="ECO:0000259" key="7">
    <source>
        <dbReference type="Pfam" id="PF02771"/>
    </source>
</evidence>
<dbReference type="GO" id="GO:0003995">
    <property type="term" value="F:acyl-CoA dehydrogenase activity"/>
    <property type="evidence" value="ECO:0007669"/>
    <property type="project" value="TreeGrafter"/>
</dbReference>
<feature type="domain" description="Acyl-CoA dehydrogenase/oxidase C-terminal" evidence="5">
    <location>
        <begin position="805"/>
        <end position="953"/>
    </location>
</feature>
<dbReference type="Proteomes" id="UP001153461">
    <property type="component" value="Unassembled WGS sequence"/>
</dbReference>
<dbReference type="InterPro" id="IPR006091">
    <property type="entry name" value="Acyl-CoA_Oxase/DH_mid-dom"/>
</dbReference>
<organism evidence="9 10">
    <name type="scientific">Penicillium nalgiovense</name>
    <dbReference type="NCBI Taxonomy" id="60175"/>
    <lineage>
        <taxon>Eukaryota</taxon>
        <taxon>Fungi</taxon>
        <taxon>Dikarya</taxon>
        <taxon>Ascomycota</taxon>
        <taxon>Pezizomycotina</taxon>
        <taxon>Eurotiomycetes</taxon>
        <taxon>Eurotiomycetidae</taxon>
        <taxon>Eurotiales</taxon>
        <taxon>Aspergillaceae</taxon>
        <taxon>Penicillium</taxon>
    </lineage>
</organism>
<dbReference type="Gene3D" id="2.40.50.840">
    <property type="match status" value="1"/>
</dbReference>
<dbReference type="CDD" id="cd00567">
    <property type="entry name" value="ACAD"/>
    <property type="match status" value="1"/>
</dbReference>
<feature type="domain" description="Acyl-CoA dehydrogenase/oxidase N-terminal" evidence="7">
    <location>
        <begin position="577"/>
        <end position="689"/>
    </location>
</feature>
<dbReference type="InterPro" id="IPR009075">
    <property type="entry name" value="AcylCo_DH/oxidase_C"/>
</dbReference>
<proteinExistence type="inferred from homology"/>
<protein>
    <recommendedName>
        <fullName evidence="11">Thiolase-like protein type 1 additional C-terminal domain-containing protein</fullName>
    </recommendedName>
</protein>
<dbReference type="Pfam" id="PF02770">
    <property type="entry name" value="Acyl-CoA_dh_M"/>
    <property type="match status" value="1"/>
</dbReference>
<dbReference type="Gene3D" id="1.20.140.10">
    <property type="entry name" value="Butyryl-CoA Dehydrogenase, subunit A, domain 3"/>
    <property type="match status" value="1"/>
</dbReference>
<dbReference type="GO" id="GO:0016746">
    <property type="term" value="F:acyltransferase activity"/>
    <property type="evidence" value="ECO:0007669"/>
    <property type="project" value="InterPro"/>
</dbReference>
<sequence length="1072" mass="118519">MQPVIVGVADIRNRSLAVEDAKEPASLMLEAIQGAVKDTSTSSESSQVLLDRIDSLSVVQTWTWPYHDLPGLLSQHLGVNPKYQTCTEHGGNQPAKVLHEAALRIARGESTVAVLTGGEALASLAACVKHGKMPPPGWSPPAQNVTDVFSPTNRELRKGLHSVGSPIHIYPLYENGFRAHREQTLQENHRESVALYAYFSQVASQNPYAWNYGADAETAASIGTVSKKNRMICFPCISTSYVFTSTNKAYQSPLSDPLLMNAFNTVNLSSACILTTTEFAKQLGIPEDKWIYPRGGAGFKERDYCCASQLTPDDIDLYDFYSCFPIVPKLACHHLGISITQPNKPITLLGGLTSFGGAGNNYSMHAITEMTRRLRGGASRNGLILANGGVLSYQHAICLSSLPPRDGSPYPNGNGLEQAERDPIPPVDFEVEGPATIEVSGIDSSSPADSEITWGEILTCGQTYTVEFNRDGTPLRAYIVGRLTDTNHRFLANEGDQSTLLHLSSSNEEPIGKLGTVIADPLGKMGQRRNLFSLHISIPRIPRLLPLKVSRVPRGTRSRSLHARATEFLQSQDPDLSESQRTVREAISKICSDFPDSYWAQIDESHQFPTELYEALARQGWLGICLPQRYGGSELGISEAAVMMQTIAESGGGMTGASSIHMNIFGLEPVAKFGTEKQKERWLIPLIAGRQRACFGVTEPNTGLDTLQLQATARRSRDGYVLSGQKVWISTAQQADKILILVRTTPRDRVKKPSQGLSLFYTDLQVPQVQITEIPKMGRAAVDTNSLFFDNWHVSMDDRVGEEHEGFRMILHGMNAERILIGAEALGLGFAALRRAALYSNDRHVFGRPIGQNQGIQHPLADSWMKMEAARMMIYQAARLYDQGYTGGEYANAGKYLAAEAAFEACERAILTHGGMGYAKEYHVERYLREVLIPRIAPVSREMILNYIGERVLGLPRSFVKQYGIKGYKIGPGCAIPDHKTIKEFLRWYSHLARRKKSKNGRLVITSVLNCAERLFGGFEEKLQIKIVLEDRKEISSWIKRTLTENEGTVENVEDPDHSFTKKDFLRIISSI</sequence>
<dbReference type="SUPFAM" id="SSF53901">
    <property type="entry name" value="Thiolase-like"/>
    <property type="match status" value="2"/>
</dbReference>
<comment type="cofactor">
    <cofactor evidence="1">
        <name>FAD</name>
        <dbReference type="ChEBI" id="CHEBI:57692"/>
    </cofactor>
</comment>
<evidence type="ECO:0000313" key="10">
    <source>
        <dbReference type="Proteomes" id="UP001153461"/>
    </source>
</evidence>
<evidence type="ECO:0000259" key="5">
    <source>
        <dbReference type="Pfam" id="PF00441"/>
    </source>
</evidence>
<dbReference type="Gene3D" id="2.40.110.10">
    <property type="entry name" value="Butyryl-CoA Dehydrogenase, subunit A, domain 2"/>
    <property type="match status" value="1"/>
</dbReference>